<dbReference type="PROSITE" id="PS51161">
    <property type="entry name" value="ATP_CONE"/>
    <property type="match status" value="1"/>
</dbReference>
<dbReference type="GO" id="GO:0008270">
    <property type="term" value="F:zinc ion binding"/>
    <property type="evidence" value="ECO:0007669"/>
    <property type="project" value="UniProtKB-UniRule"/>
</dbReference>
<dbReference type="NCBIfam" id="TIGR00244">
    <property type="entry name" value="transcriptional regulator NrdR"/>
    <property type="match status" value="1"/>
</dbReference>
<protein>
    <recommendedName>
        <fullName evidence="7">Transcriptional repressor NrdR</fullName>
    </recommendedName>
</protein>
<dbReference type="Proteomes" id="UP000230843">
    <property type="component" value="Unassembled WGS sequence"/>
</dbReference>
<evidence type="ECO:0000256" key="4">
    <source>
        <dbReference type="ARBA" id="ARBA00023015"/>
    </source>
</evidence>
<comment type="function">
    <text evidence="7">Negatively regulates transcription of bacterial ribonucleotide reductase nrd genes and operons by binding to NrdR-boxes.</text>
</comment>
<evidence type="ECO:0000256" key="2">
    <source>
        <dbReference type="ARBA" id="ARBA00022741"/>
    </source>
</evidence>
<keyword evidence="5 7" id="KW-0238">DNA-binding</keyword>
<evidence type="ECO:0000259" key="8">
    <source>
        <dbReference type="PROSITE" id="PS51161"/>
    </source>
</evidence>
<dbReference type="AlphaFoldDB" id="A0A2M7Z7B7"/>
<organism evidence="9 10">
    <name type="scientific">Candidatus Magasanikbacteria bacterium CG_4_9_14_3_um_filter_32_9</name>
    <dbReference type="NCBI Taxonomy" id="1974644"/>
    <lineage>
        <taxon>Bacteria</taxon>
        <taxon>Candidatus Magasanikiibacteriota</taxon>
    </lineage>
</organism>
<comment type="similarity">
    <text evidence="7">Belongs to the NrdR family.</text>
</comment>
<dbReference type="Pfam" id="PF03477">
    <property type="entry name" value="ATP-cone"/>
    <property type="match status" value="1"/>
</dbReference>
<gene>
    <name evidence="7" type="primary">nrdR</name>
    <name evidence="9" type="ORF">CO137_01480</name>
</gene>
<dbReference type="GO" id="GO:0045892">
    <property type="term" value="P:negative regulation of DNA-templated transcription"/>
    <property type="evidence" value="ECO:0007669"/>
    <property type="project" value="UniProtKB-UniRule"/>
</dbReference>
<evidence type="ECO:0000256" key="3">
    <source>
        <dbReference type="ARBA" id="ARBA00022840"/>
    </source>
</evidence>
<evidence type="ECO:0000313" key="10">
    <source>
        <dbReference type="Proteomes" id="UP000230843"/>
    </source>
</evidence>
<dbReference type="InterPro" id="IPR003796">
    <property type="entry name" value="RNR_NrdR-like"/>
</dbReference>
<dbReference type="InterPro" id="IPR005144">
    <property type="entry name" value="ATP-cone_dom"/>
</dbReference>
<keyword evidence="6 7" id="KW-0804">Transcription</keyword>
<feature type="zinc finger region" evidence="7">
    <location>
        <begin position="3"/>
        <end position="34"/>
    </location>
</feature>
<dbReference type="GO" id="GO:0005524">
    <property type="term" value="F:ATP binding"/>
    <property type="evidence" value="ECO:0007669"/>
    <property type="project" value="UniProtKB-UniRule"/>
</dbReference>
<dbReference type="Pfam" id="PF22811">
    <property type="entry name" value="Zn_ribbon_NrdR"/>
    <property type="match status" value="1"/>
</dbReference>
<keyword evidence="1 7" id="KW-0678">Repressor</keyword>
<dbReference type="PANTHER" id="PTHR30455:SF2">
    <property type="entry name" value="TRANSCRIPTIONAL REPRESSOR NRDR"/>
    <property type="match status" value="1"/>
</dbReference>
<keyword evidence="7" id="KW-0863">Zinc-finger</keyword>
<evidence type="ECO:0000256" key="5">
    <source>
        <dbReference type="ARBA" id="ARBA00023125"/>
    </source>
</evidence>
<proteinExistence type="inferred from homology"/>
<evidence type="ECO:0000256" key="1">
    <source>
        <dbReference type="ARBA" id="ARBA00022491"/>
    </source>
</evidence>
<comment type="cofactor">
    <cofactor evidence="7">
        <name>Zn(2+)</name>
        <dbReference type="ChEBI" id="CHEBI:29105"/>
    </cofactor>
    <text evidence="7">Binds 1 zinc ion.</text>
</comment>
<comment type="caution">
    <text evidence="9">The sequence shown here is derived from an EMBL/GenBank/DDBJ whole genome shotgun (WGS) entry which is preliminary data.</text>
</comment>
<accession>A0A2M7Z7B7</accession>
<name>A0A2M7Z7B7_9BACT</name>
<keyword evidence="4 7" id="KW-0805">Transcription regulation</keyword>
<evidence type="ECO:0000256" key="7">
    <source>
        <dbReference type="HAMAP-Rule" id="MF_00440"/>
    </source>
</evidence>
<keyword evidence="3 7" id="KW-0067">ATP-binding</keyword>
<dbReference type="EMBL" id="PFVJ01000033">
    <property type="protein sequence ID" value="PJA89952.1"/>
    <property type="molecule type" value="Genomic_DNA"/>
</dbReference>
<feature type="domain" description="ATP-cone" evidence="8">
    <location>
        <begin position="49"/>
        <end position="139"/>
    </location>
</feature>
<keyword evidence="7" id="KW-0862">Zinc</keyword>
<evidence type="ECO:0000313" key="9">
    <source>
        <dbReference type="EMBL" id="PJA89952.1"/>
    </source>
</evidence>
<keyword evidence="2 7" id="KW-0547">Nucleotide-binding</keyword>
<dbReference type="InterPro" id="IPR055173">
    <property type="entry name" value="NrdR-like_N"/>
</dbReference>
<dbReference type="GO" id="GO:0003677">
    <property type="term" value="F:DNA binding"/>
    <property type="evidence" value="ECO:0007669"/>
    <property type="project" value="UniProtKB-KW"/>
</dbReference>
<dbReference type="PANTHER" id="PTHR30455">
    <property type="entry name" value="TRANSCRIPTIONAL REPRESSOR NRDR"/>
    <property type="match status" value="1"/>
</dbReference>
<sequence>MYCPVCSSKETRVVDSRIIQDGMAVKRRRECEKCSYRFSTKEEMELLDLVVIKGDGKRESYSRNKMEKGLLISLSKRPYTQEKLDRMVNSIERAIQKRRKREILSKEIGEIVMKHLKKFDKVAYVRFASVYRSFEDVEGFQNAVNALSPRKKK</sequence>
<reference evidence="10" key="1">
    <citation type="submission" date="2017-09" db="EMBL/GenBank/DDBJ databases">
        <title>Depth-based differentiation of microbial function through sediment-hosted aquifers and enrichment of novel symbionts in the deep terrestrial subsurface.</title>
        <authorList>
            <person name="Probst A.J."/>
            <person name="Ladd B."/>
            <person name="Jarett J.K."/>
            <person name="Geller-Mcgrath D.E."/>
            <person name="Sieber C.M.K."/>
            <person name="Emerson J.B."/>
            <person name="Anantharaman K."/>
            <person name="Thomas B.C."/>
            <person name="Malmstrom R."/>
            <person name="Stieglmeier M."/>
            <person name="Klingl A."/>
            <person name="Woyke T."/>
            <person name="Ryan C.M."/>
            <person name="Banfield J.F."/>
        </authorList>
    </citation>
    <scope>NUCLEOTIDE SEQUENCE [LARGE SCALE GENOMIC DNA]</scope>
</reference>
<keyword evidence="7" id="KW-0479">Metal-binding</keyword>
<dbReference type="HAMAP" id="MF_00440">
    <property type="entry name" value="NrdR"/>
    <property type="match status" value="1"/>
</dbReference>
<evidence type="ECO:0000256" key="6">
    <source>
        <dbReference type="ARBA" id="ARBA00023163"/>
    </source>
</evidence>